<dbReference type="OrthoDB" id="1491458at2"/>
<organism evidence="10 11">
    <name type="scientific">Hymenobacter fodinae</name>
    <dbReference type="NCBI Taxonomy" id="2510796"/>
    <lineage>
        <taxon>Bacteria</taxon>
        <taxon>Pseudomonadati</taxon>
        <taxon>Bacteroidota</taxon>
        <taxon>Cytophagia</taxon>
        <taxon>Cytophagales</taxon>
        <taxon>Hymenobacteraceae</taxon>
        <taxon>Hymenobacter</taxon>
    </lineage>
</organism>
<feature type="transmembrane region" description="Helical" evidence="8">
    <location>
        <begin position="213"/>
        <end position="234"/>
    </location>
</feature>
<feature type="transmembrane region" description="Helical" evidence="8">
    <location>
        <begin position="93"/>
        <end position="111"/>
    </location>
</feature>
<feature type="transmembrane region" description="Helical" evidence="8">
    <location>
        <begin position="283"/>
        <end position="300"/>
    </location>
</feature>
<accession>A0A4Z0PBT1</accession>
<feature type="transmembrane region" description="Helical" evidence="8">
    <location>
        <begin position="333"/>
        <end position="352"/>
    </location>
</feature>
<sequence>MEFITTKPTSTVYARATWLCRLAWVVLGLGVILRGVIWAQQRSLYLDEANLLRNFTERTYLGLFRNLDYEQYSPPLFSVLVKASIGLFGNNELAVRLVPVLASMLTLGLFFRQTQRWLTPVVAVFALSFLAFGKVFVDYGTVCKQYATDGLAALVLIEAAYYIGRGQFRGREAGVWIALGCLSIWFSMPAVFVLAGIGLWYLQQAWLRRDWTAMGWILGAGLAWLICFGAYYLLLLQTNVESSYLQQYHREMFLAFPPRNPEELQLLLTQLGELINKTVGKTALAAALAVVCFPLGLYQLLKRPHFLTWVLLVPIAACLAASALHYYSLMSRLVLFMLPLVLLVLGWGAQWLGRQHKWAAGVLTLLAVVVLANQQQLRYLGKPFQSDYTNIRSGLELVATHQQPGDAVFAYYNVAPVARYYTQEHTPRLKLSGLFLQEAGQQPSKQDPFTYGLLKLQQQGHRRIWVVYDREDEGPAQLVAVQGKVLARYPVYRGYVLLYKPGAVQPR</sequence>
<keyword evidence="3" id="KW-0328">Glycosyltransferase</keyword>
<dbReference type="InterPro" id="IPR038731">
    <property type="entry name" value="RgtA/B/C-like"/>
</dbReference>
<dbReference type="InterPro" id="IPR050297">
    <property type="entry name" value="LipidA_mod_glycosyltrf_83"/>
</dbReference>
<dbReference type="PANTHER" id="PTHR33908:SF11">
    <property type="entry name" value="MEMBRANE PROTEIN"/>
    <property type="match status" value="1"/>
</dbReference>
<evidence type="ECO:0000256" key="7">
    <source>
        <dbReference type="ARBA" id="ARBA00023136"/>
    </source>
</evidence>
<dbReference type="EMBL" id="SRLA01000001">
    <property type="protein sequence ID" value="TGE10097.1"/>
    <property type="molecule type" value="Genomic_DNA"/>
</dbReference>
<evidence type="ECO:0000256" key="8">
    <source>
        <dbReference type="SAM" id="Phobius"/>
    </source>
</evidence>
<evidence type="ECO:0000256" key="6">
    <source>
        <dbReference type="ARBA" id="ARBA00022989"/>
    </source>
</evidence>
<evidence type="ECO:0000313" key="11">
    <source>
        <dbReference type="Proteomes" id="UP000298337"/>
    </source>
</evidence>
<protein>
    <recommendedName>
        <fullName evidence="9">Glycosyltransferase RgtA/B/C/D-like domain-containing protein</fullName>
    </recommendedName>
</protein>
<feature type="domain" description="Glycosyltransferase RgtA/B/C/D-like" evidence="9">
    <location>
        <begin position="74"/>
        <end position="228"/>
    </location>
</feature>
<keyword evidence="5 8" id="KW-0812">Transmembrane</keyword>
<dbReference type="RefSeq" id="WP_135431416.1">
    <property type="nucleotide sequence ID" value="NZ_SRLA01000001.1"/>
</dbReference>
<keyword evidence="11" id="KW-1185">Reference proteome</keyword>
<dbReference type="GO" id="GO:0016763">
    <property type="term" value="F:pentosyltransferase activity"/>
    <property type="evidence" value="ECO:0007669"/>
    <property type="project" value="TreeGrafter"/>
</dbReference>
<feature type="transmembrane region" description="Helical" evidence="8">
    <location>
        <begin position="146"/>
        <end position="163"/>
    </location>
</feature>
<comment type="subcellular location">
    <subcellularLocation>
        <location evidence="1">Cell membrane</location>
        <topology evidence="1">Multi-pass membrane protein</topology>
    </subcellularLocation>
</comment>
<evidence type="ECO:0000256" key="4">
    <source>
        <dbReference type="ARBA" id="ARBA00022679"/>
    </source>
</evidence>
<dbReference type="PANTHER" id="PTHR33908">
    <property type="entry name" value="MANNOSYLTRANSFERASE YKCB-RELATED"/>
    <property type="match status" value="1"/>
</dbReference>
<dbReference type="GO" id="GO:0005886">
    <property type="term" value="C:plasma membrane"/>
    <property type="evidence" value="ECO:0007669"/>
    <property type="project" value="UniProtKB-SubCell"/>
</dbReference>
<keyword evidence="4" id="KW-0808">Transferase</keyword>
<comment type="caution">
    <text evidence="10">The sequence shown here is derived from an EMBL/GenBank/DDBJ whole genome shotgun (WGS) entry which is preliminary data.</text>
</comment>
<proteinExistence type="predicted"/>
<evidence type="ECO:0000256" key="2">
    <source>
        <dbReference type="ARBA" id="ARBA00022475"/>
    </source>
</evidence>
<gene>
    <name evidence="10" type="ORF">EU556_04550</name>
</gene>
<dbReference type="Pfam" id="PF13231">
    <property type="entry name" value="PMT_2"/>
    <property type="match status" value="1"/>
</dbReference>
<evidence type="ECO:0000256" key="5">
    <source>
        <dbReference type="ARBA" id="ARBA00022692"/>
    </source>
</evidence>
<dbReference type="AlphaFoldDB" id="A0A4Z0PBT1"/>
<feature type="transmembrane region" description="Helical" evidence="8">
    <location>
        <begin position="118"/>
        <end position="140"/>
    </location>
</feature>
<dbReference type="Proteomes" id="UP000298337">
    <property type="component" value="Unassembled WGS sequence"/>
</dbReference>
<dbReference type="GO" id="GO:0009103">
    <property type="term" value="P:lipopolysaccharide biosynthetic process"/>
    <property type="evidence" value="ECO:0007669"/>
    <property type="project" value="UniProtKB-ARBA"/>
</dbReference>
<evidence type="ECO:0000259" key="9">
    <source>
        <dbReference type="Pfam" id="PF13231"/>
    </source>
</evidence>
<keyword evidence="7 8" id="KW-0472">Membrane</keyword>
<evidence type="ECO:0000256" key="3">
    <source>
        <dbReference type="ARBA" id="ARBA00022676"/>
    </source>
</evidence>
<evidence type="ECO:0000256" key="1">
    <source>
        <dbReference type="ARBA" id="ARBA00004651"/>
    </source>
</evidence>
<feature type="transmembrane region" description="Helical" evidence="8">
    <location>
        <begin position="175"/>
        <end position="201"/>
    </location>
</feature>
<name>A0A4Z0PBT1_9BACT</name>
<keyword evidence="2" id="KW-1003">Cell membrane</keyword>
<evidence type="ECO:0000313" key="10">
    <source>
        <dbReference type="EMBL" id="TGE10097.1"/>
    </source>
</evidence>
<feature type="transmembrane region" description="Helical" evidence="8">
    <location>
        <begin position="358"/>
        <end position="374"/>
    </location>
</feature>
<feature type="transmembrane region" description="Helical" evidence="8">
    <location>
        <begin position="12"/>
        <end position="37"/>
    </location>
</feature>
<feature type="transmembrane region" description="Helical" evidence="8">
    <location>
        <begin position="306"/>
        <end position="326"/>
    </location>
</feature>
<reference evidence="10 11" key="1">
    <citation type="submission" date="2019-04" db="EMBL/GenBank/DDBJ databases">
        <authorList>
            <person name="Feng G."/>
            <person name="Zhang J."/>
            <person name="Zhu H."/>
        </authorList>
    </citation>
    <scope>NUCLEOTIDE SEQUENCE [LARGE SCALE GENOMIC DNA]</scope>
    <source>
        <strain evidence="10 11">92R-1</strain>
    </source>
</reference>
<keyword evidence="6 8" id="KW-1133">Transmembrane helix</keyword>